<sequence length="263" mass="28328">MSKTVVALLVCTSLCVLVNTHPKNKEARIIGGKVARAGQFTWQAAIYVTTADGTYFCGGTVISSQWILTAAQCVYNAVQFTIRLGVFDLTVNDENELLLSTSLYTIHPDYNPLTLEHDVGLIQLHMPITFTEYIEKVDLVNVGQTNVGDLVGASGWGQTSDDVGELSDQLNFVTLVIISNTECQTTYGSQIKDGMLCAIGNYNQGICLGDIGGPIVKPDGFGNAIHAGISSFTSLNGCESLEPSGFTRTDVYREWILNVTGSL</sequence>
<dbReference type="Proteomes" id="UP001168821">
    <property type="component" value="Unassembled WGS sequence"/>
</dbReference>
<dbReference type="PRINTS" id="PR00722">
    <property type="entry name" value="CHYMOTRYPSIN"/>
</dbReference>
<dbReference type="SUPFAM" id="SSF50494">
    <property type="entry name" value="Trypsin-like serine proteases"/>
    <property type="match status" value="1"/>
</dbReference>
<dbReference type="InterPro" id="IPR001254">
    <property type="entry name" value="Trypsin_dom"/>
</dbReference>
<evidence type="ECO:0000256" key="2">
    <source>
        <dbReference type="SAM" id="SignalP"/>
    </source>
</evidence>
<comment type="caution">
    <text evidence="4">The sequence shown here is derived from an EMBL/GenBank/DDBJ whole genome shotgun (WGS) entry which is preliminary data.</text>
</comment>
<dbReference type="FunFam" id="2.40.10.10:FF:000166">
    <property type="entry name" value="Trypsin"/>
    <property type="match status" value="1"/>
</dbReference>
<feature type="signal peptide" evidence="2">
    <location>
        <begin position="1"/>
        <end position="20"/>
    </location>
</feature>
<dbReference type="PANTHER" id="PTHR24260">
    <property type="match status" value="1"/>
</dbReference>
<feature type="domain" description="Peptidase S1" evidence="3">
    <location>
        <begin position="29"/>
        <end position="261"/>
    </location>
</feature>
<dbReference type="InterPro" id="IPR009003">
    <property type="entry name" value="Peptidase_S1_PA"/>
</dbReference>
<organism evidence="4 5">
    <name type="scientific">Zophobas morio</name>
    <dbReference type="NCBI Taxonomy" id="2755281"/>
    <lineage>
        <taxon>Eukaryota</taxon>
        <taxon>Metazoa</taxon>
        <taxon>Ecdysozoa</taxon>
        <taxon>Arthropoda</taxon>
        <taxon>Hexapoda</taxon>
        <taxon>Insecta</taxon>
        <taxon>Pterygota</taxon>
        <taxon>Neoptera</taxon>
        <taxon>Endopterygota</taxon>
        <taxon>Coleoptera</taxon>
        <taxon>Polyphaga</taxon>
        <taxon>Cucujiformia</taxon>
        <taxon>Tenebrionidae</taxon>
        <taxon>Zophobas</taxon>
    </lineage>
</organism>
<feature type="chain" id="PRO_5041354684" description="Peptidase S1 domain-containing protein" evidence="2">
    <location>
        <begin position="21"/>
        <end position="263"/>
    </location>
</feature>
<dbReference type="GO" id="GO:0006508">
    <property type="term" value="P:proteolysis"/>
    <property type="evidence" value="ECO:0007669"/>
    <property type="project" value="InterPro"/>
</dbReference>
<gene>
    <name evidence="4" type="ORF">Zmor_023033</name>
</gene>
<dbReference type="PROSITE" id="PS50240">
    <property type="entry name" value="TRYPSIN_DOM"/>
    <property type="match status" value="1"/>
</dbReference>
<proteinExistence type="predicted"/>
<dbReference type="Gene3D" id="2.40.10.10">
    <property type="entry name" value="Trypsin-like serine proteases"/>
    <property type="match status" value="1"/>
</dbReference>
<evidence type="ECO:0000259" key="3">
    <source>
        <dbReference type="PROSITE" id="PS50240"/>
    </source>
</evidence>
<evidence type="ECO:0000313" key="4">
    <source>
        <dbReference type="EMBL" id="KAJ3645367.1"/>
    </source>
</evidence>
<accession>A0AA38M7F5</accession>
<dbReference type="EMBL" id="JALNTZ010000007">
    <property type="protein sequence ID" value="KAJ3645367.1"/>
    <property type="molecule type" value="Genomic_DNA"/>
</dbReference>
<evidence type="ECO:0000256" key="1">
    <source>
        <dbReference type="ARBA" id="ARBA00023157"/>
    </source>
</evidence>
<keyword evidence="1" id="KW-1015">Disulfide bond</keyword>
<dbReference type="PANTHER" id="PTHR24260:SF136">
    <property type="entry name" value="GH08193P-RELATED"/>
    <property type="match status" value="1"/>
</dbReference>
<keyword evidence="5" id="KW-1185">Reference proteome</keyword>
<keyword evidence="2" id="KW-0732">Signal</keyword>
<evidence type="ECO:0000313" key="5">
    <source>
        <dbReference type="Proteomes" id="UP001168821"/>
    </source>
</evidence>
<dbReference type="Pfam" id="PF00089">
    <property type="entry name" value="Trypsin"/>
    <property type="match status" value="1"/>
</dbReference>
<dbReference type="InterPro" id="IPR051333">
    <property type="entry name" value="CLIP_Serine_Protease"/>
</dbReference>
<protein>
    <recommendedName>
        <fullName evidence="3">Peptidase S1 domain-containing protein</fullName>
    </recommendedName>
</protein>
<dbReference type="SMART" id="SM00020">
    <property type="entry name" value="Tryp_SPc"/>
    <property type="match status" value="1"/>
</dbReference>
<dbReference type="InterPro" id="IPR001314">
    <property type="entry name" value="Peptidase_S1A"/>
</dbReference>
<dbReference type="AlphaFoldDB" id="A0AA38M7F5"/>
<dbReference type="InterPro" id="IPR043504">
    <property type="entry name" value="Peptidase_S1_PA_chymotrypsin"/>
</dbReference>
<dbReference type="GO" id="GO:0004252">
    <property type="term" value="F:serine-type endopeptidase activity"/>
    <property type="evidence" value="ECO:0007669"/>
    <property type="project" value="InterPro"/>
</dbReference>
<dbReference type="CDD" id="cd00190">
    <property type="entry name" value="Tryp_SPc"/>
    <property type="match status" value="1"/>
</dbReference>
<name>A0AA38M7F5_9CUCU</name>
<reference evidence="4" key="1">
    <citation type="journal article" date="2023" name="G3 (Bethesda)">
        <title>Whole genome assemblies of Zophobas morio and Tenebrio molitor.</title>
        <authorList>
            <person name="Kaur S."/>
            <person name="Stinson S.A."/>
            <person name="diCenzo G.C."/>
        </authorList>
    </citation>
    <scope>NUCLEOTIDE SEQUENCE</scope>
    <source>
        <strain evidence="4">QUZm001</strain>
    </source>
</reference>